<feature type="transmembrane region" description="Helical" evidence="4">
    <location>
        <begin position="45"/>
        <end position="66"/>
    </location>
</feature>
<dbReference type="Gene3D" id="3.10.100.10">
    <property type="entry name" value="Mannose-Binding Protein A, subunit A"/>
    <property type="match status" value="1"/>
</dbReference>
<evidence type="ECO:0000256" key="2">
    <source>
        <dbReference type="ARBA" id="ARBA00023157"/>
    </source>
</evidence>
<dbReference type="InterPro" id="IPR016186">
    <property type="entry name" value="C-type_lectin-like/link_sf"/>
</dbReference>
<keyword evidence="4" id="KW-0472">Membrane</keyword>
<proteinExistence type="predicted"/>
<dbReference type="InterPro" id="IPR018378">
    <property type="entry name" value="C-type_lectin_CS"/>
</dbReference>
<dbReference type="GO" id="GO:0030246">
    <property type="term" value="F:carbohydrate binding"/>
    <property type="evidence" value="ECO:0007669"/>
    <property type="project" value="UniProtKB-KW"/>
</dbReference>
<evidence type="ECO:0000256" key="4">
    <source>
        <dbReference type="SAM" id="Phobius"/>
    </source>
</evidence>
<keyword evidence="4" id="KW-1133">Transmembrane helix</keyword>
<evidence type="ECO:0000259" key="5">
    <source>
        <dbReference type="PROSITE" id="PS50041"/>
    </source>
</evidence>
<dbReference type="Proteomes" id="UP000823561">
    <property type="component" value="Chromosome 22"/>
</dbReference>
<dbReference type="InterPro" id="IPR050111">
    <property type="entry name" value="C-type_lectin/snaclec_domain"/>
</dbReference>
<dbReference type="AlphaFoldDB" id="A0AAV6FJP7"/>
<dbReference type="Pfam" id="PF00059">
    <property type="entry name" value="Lectin_C"/>
    <property type="match status" value="1"/>
</dbReference>
<dbReference type="InterPro" id="IPR016187">
    <property type="entry name" value="CTDL_fold"/>
</dbReference>
<evidence type="ECO:0000256" key="3">
    <source>
        <dbReference type="SAM" id="Coils"/>
    </source>
</evidence>
<evidence type="ECO:0000313" key="6">
    <source>
        <dbReference type="EMBL" id="KAG5262905.1"/>
    </source>
</evidence>
<keyword evidence="3" id="KW-0175">Coiled coil</keyword>
<feature type="domain" description="C-type lectin" evidence="5">
    <location>
        <begin position="286"/>
        <end position="417"/>
    </location>
</feature>
<comment type="caution">
    <text evidence="6">The sequence shown here is derived from an EMBL/GenBank/DDBJ whole genome shotgun (WGS) entry which is preliminary data.</text>
</comment>
<dbReference type="PROSITE" id="PS50041">
    <property type="entry name" value="C_TYPE_LECTIN_2"/>
    <property type="match status" value="1"/>
</dbReference>
<keyword evidence="1" id="KW-0430">Lectin</keyword>
<dbReference type="PANTHER" id="PTHR22803">
    <property type="entry name" value="MANNOSE, PHOSPHOLIPASE, LECTIN RECEPTOR RELATED"/>
    <property type="match status" value="1"/>
</dbReference>
<dbReference type="SUPFAM" id="SSF56436">
    <property type="entry name" value="C-type lectin-like"/>
    <property type="match status" value="1"/>
</dbReference>
<dbReference type="InterPro" id="IPR001304">
    <property type="entry name" value="C-type_lectin-like"/>
</dbReference>
<name>A0AAV6FJP7_9TELE</name>
<dbReference type="EMBL" id="JADWDJ010000022">
    <property type="protein sequence ID" value="KAG5262905.1"/>
    <property type="molecule type" value="Genomic_DNA"/>
</dbReference>
<dbReference type="CDD" id="cd03590">
    <property type="entry name" value="CLECT_DC-SIGN_like"/>
    <property type="match status" value="1"/>
</dbReference>
<gene>
    <name evidence="6" type="ORF">AALO_G00280310</name>
</gene>
<protein>
    <recommendedName>
        <fullName evidence="5">C-type lectin domain-containing protein</fullName>
    </recommendedName>
</protein>
<dbReference type="SMART" id="SM00034">
    <property type="entry name" value="CLECT"/>
    <property type="match status" value="1"/>
</dbReference>
<evidence type="ECO:0000313" key="7">
    <source>
        <dbReference type="Proteomes" id="UP000823561"/>
    </source>
</evidence>
<dbReference type="PROSITE" id="PS00615">
    <property type="entry name" value="C_TYPE_LECTIN_1"/>
    <property type="match status" value="1"/>
</dbReference>
<feature type="coiled-coil region" evidence="3">
    <location>
        <begin position="245"/>
        <end position="272"/>
    </location>
</feature>
<sequence length="420" mass="48765">MVLQQLVSWMQSTQSVNIRSMNPSKTEQTVPLKCQSDNPQVRRSVWGLSALCCGCLLSSMVLAILYGRAVRSSPLNPDVARTFQNDYRNLTDQLLSISEERSALQRSVWNLTELNHRLDVQCDELAGNNTELTSINRILFLEADRHLREENDKLVIVNAVFAEERENMSTTIGVLERQNENLTDSHQRELERTLELSALNDKFSRELREKTENFTLLWPQNQELLDQNVLLQSENLQLIETVGRVRSQKKECDRAVRNLTEALENTTRLQNQKRRCRSCEDGWRLFRSSCYFLSRDSNSWAHGRTQCQSHGADLLVINSQEEQRFVFAMSWKSNPKGKAWVGMTDIETEGEWRWVTNSLVRYNVQYWVQRADGTSEPDDWRVSNEQGEDCGHIDTAETELNSWMDAPCHTHYRWICEKAL</sequence>
<dbReference type="InterPro" id="IPR033989">
    <property type="entry name" value="CD209-like_CTLD"/>
</dbReference>
<keyword evidence="2" id="KW-1015">Disulfide bond</keyword>
<reference evidence="6" key="1">
    <citation type="submission" date="2020-10" db="EMBL/GenBank/DDBJ databases">
        <title>Chromosome-scale genome assembly of the Allis shad, Alosa alosa.</title>
        <authorList>
            <person name="Margot Z."/>
            <person name="Christophe K."/>
            <person name="Cabau C."/>
            <person name="Louis A."/>
            <person name="Berthelot C."/>
            <person name="Parey E."/>
            <person name="Roest Crollius H."/>
            <person name="Montfort J."/>
            <person name="Robinson-Rechavi M."/>
            <person name="Bucao C."/>
            <person name="Bouchez O."/>
            <person name="Gislard M."/>
            <person name="Lluch J."/>
            <person name="Milhes M."/>
            <person name="Lampietro C."/>
            <person name="Lopez Roques C."/>
            <person name="Donnadieu C."/>
            <person name="Braasch I."/>
            <person name="Desvignes T."/>
            <person name="Postlethwait J."/>
            <person name="Bobe J."/>
            <person name="Guiguen Y."/>
        </authorList>
    </citation>
    <scope>NUCLEOTIDE SEQUENCE</scope>
    <source>
        <strain evidence="6">M-15738</strain>
        <tissue evidence="6">Blood</tissue>
    </source>
</reference>
<evidence type="ECO:0000256" key="1">
    <source>
        <dbReference type="ARBA" id="ARBA00022734"/>
    </source>
</evidence>
<accession>A0AAV6FJP7</accession>
<keyword evidence="7" id="KW-1185">Reference proteome</keyword>
<organism evidence="6 7">
    <name type="scientific">Alosa alosa</name>
    <name type="common">allis shad</name>
    <dbReference type="NCBI Taxonomy" id="278164"/>
    <lineage>
        <taxon>Eukaryota</taxon>
        <taxon>Metazoa</taxon>
        <taxon>Chordata</taxon>
        <taxon>Craniata</taxon>
        <taxon>Vertebrata</taxon>
        <taxon>Euteleostomi</taxon>
        <taxon>Actinopterygii</taxon>
        <taxon>Neopterygii</taxon>
        <taxon>Teleostei</taxon>
        <taxon>Clupei</taxon>
        <taxon>Clupeiformes</taxon>
        <taxon>Clupeoidei</taxon>
        <taxon>Clupeidae</taxon>
        <taxon>Alosa</taxon>
    </lineage>
</organism>
<keyword evidence="4" id="KW-0812">Transmembrane</keyword>